<dbReference type="PROSITE" id="PS50977">
    <property type="entry name" value="HTH_TETR_2"/>
    <property type="match status" value="1"/>
</dbReference>
<dbReference type="Proteomes" id="UP000003277">
    <property type="component" value="Unassembled WGS sequence"/>
</dbReference>
<dbReference type="GeneID" id="98910859"/>
<dbReference type="eggNOG" id="COG1309">
    <property type="taxonomic scope" value="Bacteria"/>
</dbReference>
<feature type="domain" description="HTH tetR-type" evidence="3">
    <location>
        <begin position="6"/>
        <end position="66"/>
    </location>
</feature>
<dbReference type="InterPro" id="IPR009057">
    <property type="entry name" value="Homeodomain-like_sf"/>
</dbReference>
<dbReference type="InterPro" id="IPR039532">
    <property type="entry name" value="TetR_C_Firmicutes"/>
</dbReference>
<dbReference type="PRINTS" id="PR00455">
    <property type="entry name" value="HTHTETR"/>
</dbReference>
<dbReference type="Gene3D" id="1.10.357.10">
    <property type="entry name" value="Tetracycline Repressor, domain 2"/>
    <property type="match status" value="1"/>
</dbReference>
<reference evidence="4 5" key="1">
    <citation type="submission" date="2011-11" db="EMBL/GenBank/DDBJ databases">
        <title>The Genome Sequence of Dialister succinatiphilus YIT 11850.</title>
        <authorList>
            <consortium name="The Broad Institute Genome Sequencing Platform"/>
            <person name="Earl A."/>
            <person name="Ward D."/>
            <person name="Feldgarden M."/>
            <person name="Gevers D."/>
            <person name="Morotomi M."/>
            <person name="Young S.K."/>
            <person name="Zeng Q."/>
            <person name="Gargeya S."/>
            <person name="Fitzgerald M."/>
            <person name="Haas B."/>
            <person name="Abouelleil A."/>
            <person name="Alvarado L."/>
            <person name="Arachchi H.M."/>
            <person name="Berlin A."/>
            <person name="Brown A."/>
            <person name="Chapman S.B."/>
            <person name="Dunbar C."/>
            <person name="Gearin G."/>
            <person name="Goldberg J."/>
            <person name="Griggs A."/>
            <person name="Gujja S."/>
            <person name="Heiman D."/>
            <person name="Howarth C."/>
            <person name="Lui A."/>
            <person name="MacDonald P.J.P."/>
            <person name="Montmayeur A."/>
            <person name="Murphy C."/>
            <person name="Neiman D."/>
            <person name="Pearson M."/>
            <person name="Priest M."/>
            <person name="Roberts A."/>
            <person name="Saif S."/>
            <person name="Shea T."/>
            <person name="Sisk P."/>
            <person name="Stolte C."/>
            <person name="Sykes S."/>
            <person name="Wortman J."/>
            <person name="Nusbaum C."/>
            <person name="Birren B."/>
        </authorList>
    </citation>
    <scope>NUCLEOTIDE SEQUENCE [LARGE SCALE GENOMIC DNA]</scope>
    <source>
        <strain evidence="4 5">YIT 11850</strain>
    </source>
</reference>
<accession>H1D1I2</accession>
<dbReference type="PATRIC" id="fig|742743.3.peg.1502"/>
<evidence type="ECO:0000259" key="3">
    <source>
        <dbReference type="PROSITE" id="PS50977"/>
    </source>
</evidence>
<dbReference type="Pfam" id="PF00440">
    <property type="entry name" value="TetR_N"/>
    <property type="match status" value="1"/>
</dbReference>
<dbReference type="InterPro" id="IPR001647">
    <property type="entry name" value="HTH_TetR"/>
</dbReference>
<dbReference type="RefSeq" id="WP_008859964.1">
    <property type="nucleotide sequence ID" value="NZ_JH591188.1"/>
</dbReference>
<dbReference type="SUPFAM" id="SSF46689">
    <property type="entry name" value="Homeodomain-like"/>
    <property type="match status" value="1"/>
</dbReference>
<dbReference type="AlphaFoldDB" id="H1D1I2"/>
<name>H1D1I2_9FIRM</name>
<keyword evidence="5" id="KW-1185">Reference proteome</keyword>
<feature type="DNA-binding region" description="H-T-H motif" evidence="2">
    <location>
        <begin position="29"/>
        <end position="48"/>
    </location>
</feature>
<protein>
    <recommendedName>
        <fullName evidence="3">HTH tetR-type domain-containing protein</fullName>
    </recommendedName>
</protein>
<comment type="caution">
    <text evidence="4">The sequence shown here is derived from an EMBL/GenBank/DDBJ whole genome shotgun (WGS) entry which is preliminary data.</text>
</comment>
<dbReference type="EMBL" id="ADLT01000049">
    <property type="protein sequence ID" value="EHO62605.1"/>
    <property type="molecule type" value="Genomic_DNA"/>
</dbReference>
<organism evidence="4 5">
    <name type="scientific">Dialister succinatiphilus YIT 11850</name>
    <dbReference type="NCBI Taxonomy" id="742743"/>
    <lineage>
        <taxon>Bacteria</taxon>
        <taxon>Bacillati</taxon>
        <taxon>Bacillota</taxon>
        <taxon>Negativicutes</taxon>
        <taxon>Veillonellales</taxon>
        <taxon>Veillonellaceae</taxon>
        <taxon>Dialister</taxon>
    </lineage>
</organism>
<gene>
    <name evidence="4" type="ORF">HMPREF9453_01470</name>
</gene>
<dbReference type="GO" id="GO:0003677">
    <property type="term" value="F:DNA binding"/>
    <property type="evidence" value="ECO:0007669"/>
    <property type="project" value="UniProtKB-UniRule"/>
</dbReference>
<dbReference type="Pfam" id="PF14278">
    <property type="entry name" value="TetR_C_8"/>
    <property type="match status" value="1"/>
</dbReference>
<evidence type="ECO:0000256" key="1">
    <source>
        <dbReference type="ARBA" id="ARBA00023125"/>
    </source>
</evidence>
<evidence type="ECO:0000313" key="5">
    <source>
        <dbReference type="Proteomes" id="UP000003277"/>
    </source>
</evidence>
<dbReference type="HOGENOM" id="CLU_087539_3_1_9"/>
<sequence>MDRRQQKTRAAIFSAFSALLSEKPYSKITIQDIIDRANIGRSTFYAHFEAKDSLLKEMCSELFDHIIEGVMHDNVPSDAHMAPGVPDPVFCHLLQHIDANTNHVRDLLTSESSDIFLRFFKSSLDRLISSYLLKDRKPSCPVPEEFLLNHISGSFVEMVQWWVRRNMKETPEELDAYFRAVIRPLL</sequence>
<keyword evidence="1 2" id="KW-0238">DNA-binding</keyword>
<dbReference type="STRING" id="742743.HMPREF9453_01470"/>
<dbReference type="PANTHER" id="PTHR43479:SF23">
    <property type="entry name" value="HTH TETR-TYPE DOMAIN-CONTAINING PROTEIN"/>
    <property type="match status" value="1"/>
</dbReference>
<dbReference type="OrthoDB" id="9810250at2"/>
<evidence type="ECO:0000313" key="4">
    <source>
        <dbReference type="EMBL" id="EHO62605.1"/>
    </source>
</evidence>
<evidence type="ECO:0000256" key="2">
    <source>
        <dbReference type="PROSITE-ProRule" id="PRU00335"/>
    </source>
</evidence>
<dbReference type="InterPro" id="IPR050624">
    <property type="entry name" value="HTH-type_Tx_Regulator"/>
</dbReference>
<dbReference type="PANTHER" id="PTHR43479">
    <property type="entry name" value="ACREF/ENVCD OPERON REPRESSOR-RELATED"/>
    <property type="match status" value="1"/>
</dbReference>
<proteinExistence type="predicted"/>